<name>A0AAV5L142_9ROSI</name>
<reference evidence="1 2" key="1">
    <citation type="journal article" date="2021" name="Commun. Biol.">
        <title>The genome of Shorea leprosula (Dipterocarpaceae) highlights the ecological relevance of drought in aseasonal tropical rainforests.</title>
        <authorList>
            <person name="Ng K.K.S."/>
            <person name="Kobayashi M.J."/>
            <person name="Fawcett J.A."/>
            <person name="Hatakeyama M."/>
            <person name="Paape T."/>
            <person name="Ng C.H."/>
            <person name="Ang C.C."/>
            <person name="Tnah L.H."/>
            <person name="Lee C.T."/>
            <person name="Nishiyama T."/>
            <person name="Sese J."/>
            <person name="O'Brien M.J."/>
            <person name="Copetti D."/>
            <person name="Mohd Noor M.I."/>
            <person name="Ong R.C."/>
            <person name="Putra M."/>
            <person name="Sireger I.Z."/>
            <person name="Indrioko S."/>
            <person name="Kosugi Y."/>
            <person name="Izuno A."/>
            <person name="Isagi Y."/>
            <person name="Lee S.L."/>
            <person name="Shimizu K.K."/>
        </authorList>
    </citation>
    <scope>NUCLEOTIDE SEQUENCE [LARGE SCALE GENOMIC DNA]</scope>
    <source>
        <strain evidence="1">214</strain>
    </source>
</reference>
<gene>
    <name evidence="1" type="ORF">SLEP1_g39721</name>
</gene>
<organism evidence="1 2">
    <name type="scientific">Rubroshorea leprosula</name>
    <dbReference type="NCBI Taxonomy" id="152421"/>
    <lineage>
        <taxon>Eukaryota</taxon>
        <taxon>Viridiplantae</taxon>
        <taxon>Streptophyta</taxon>
        <taxon>Embryophyta</taxon>
        <taxon>Tracheophyta</taxon>
        <taxon>Spermatophyta</taxon>
        <taxon>Magnoliopsida</taxon>
        <taxon>eudicotyledons</taxon>
        <taxon>Gunneridae</taxon>
        <taxon>Pentapetalae</taxon>
        <taxon>rosids</taxon>
        <taxon>malvids</taxon>
        <taxon>Malvales</taxon>
        <taxon>Dipterocarpaceae</taxon>
        <taxon>Rubroshorea</taxon>
    </lineage>
</organism>
<keyword evidence="2" id="KW-1185">Reference proteome</keyword>
<accession>A0AAV5L142</accession>
<evidence type="ECO:0000313" key="1">
    <source>
        <dbReference type="EMBL" id="GKV30968.1"/>
    </source>
</evidence>
<evidence type="ECO:0000313" key="2">
    <source>
        <dbReference type="Proteomes" id="UP001054252"/>
    </source>
</evidence>
<dbReference type="EMBL" id="BPVZ01000089">
    <property type="protein sequence ID" value="GKV30968.1"/>
    <property type="molecule type" value="Genomic_DNA"/>
</dbReference>
<proteinExistence type="predicted"/>
<dbReference type="Proteomes" id="UP001054252">
    <property type="component" value="Unassembled WGS sequence"/>
</dbReference>
<sequence>MVLLLINWYCLPTYLPGDCDSHFFCLPSLVPWQSHWS</sequence>
<dbReference type="AlphaFoldDB" id="A0AAV5L142"/>
<protein>
    <recommendedName>
        <fullName evidence="3">NADH dehydrogenase subunit 1</fullName>
    </recommendedName>
</protein>
<comment type="caution">
    <text evidence="1">The sequence shown here is derived from an EMBL/GenBank/DDBJ whole genome shotgun (WGS) entry which is preliminary data.</text>
</comment>
<evidence type="ECO:0008006" key="3">
    <source>
        <dbReference type="Google" id="ProtNLM"/>
    </source>
</evidence>